<dbReference type="Proteomes" id="UP000221751">
    <property type="component" value="Segment"/>
</dbReference>
<organism evidence="3 4">
    <name type="scientific">Rhodococcus phage ChewyVIII</name>
    <dbReference type="NCBI Taxonomy" id="1887657"/>
    <lineage>
        <taxon>Viruses</taxon>
        <taxon>Duplodnaviria</taxon>
        <taxon>Heunggongvirae</taxon>
        <taxon>Uroviricota</taxon>
        <taxon>Caudoviricetes</taxon>
        <taxon>Chewyvirus</taxon>
        <taxon>Chewyvirus chewyVIII</taxon>
    </lineage>
</organism>
<feature type="domain" description="HTH merR-type" evidence="2">
    <location>
        <begin position="77"/>
        <end position="123"/>
    </location>
</feature>
<dbReference type="InterPro" id="IPR041657">
    <property type="entry name" value="HTH_17"/>
</dbReference>
<gene>
    <name evidence="3" type="primary">68</name>
    <name evidence="3" type="ORF">SEA_CHEWYVIII_68</name>
</gene>
<proteinExistence type="predicted"/>
<dbReference type="GO" id="GO:0006355">
    <property type="term" value="P:regulation of DNA-templated transcription"/>
    <property type="evidence" value="ECO:0007669"/>
    <property type="project" value="InterPro"/>
</dbReference>
<feature type="domain" description="Helix-turn-helix" evidence="1">
    <location>
        <begin position="6"/>
        <end position="57"/>
    </location>
</feature>
<dbReference type="KEGG" id="vg:80018766"/>
<evidence type="ECO:0000259" key="2">
    <source>
        <dbReference type="Pfam" id="PF13411"/>
    </source>
</evidence>
<reference evidence="4" key="1">
    <citation type="submission" date="2016-07" db="EMBL/GenBank/DDBJ databases">
        <authorList>
            <person name="Florea S."/>
            <person name="Webb J.S."/>
            <person name="Jaromczyk J."/>
            <person name="Schardl C.L."/>
        </authorList>
    </citation>
    <scope>NUCLEOTIDE SEQUENCE [LARGE SCALE GENOMIC DNA]</scope>
</reference>
<dbReference type="InterPro" id="IPR009061">
    <property type="entry name" value="DNA-bd_dom_put_sf"/>
</dbReference>
<dbReference type="Gene3D" id="1.10.1660.10">
    <property type="match status" value="2"/>
</dbReference>
<dbReference type="GeneID" id="80018766"/>
<protein>
    <submittedName>
        <fullName evidence="3">HTH DNA binding protein</fullName>
    </submittedName>
</protein>
<sequence>MNSEKLSTKRAAEHLGIAQTTLKRMVAAGQVQVHRKPNKHKSRLYFDKAHLDRLLQAGPPQLQRVRNNEKVDPETSYTTTQVCQVLGIDRTTVRDWEKKGLIVGLRAHNRVYYDRTTIDTIREARN</sequence>
<keyword evidence="4" id="KW-1185">Reference proteome</keyword>
<dbReference type="RefSeq" id="YP_010754185.1">
    <property type="nucleotide sequence ID" value="NC_073456.1"/>
</dbReference>
<dbReference type="SUPFAM" id="SSF46955">
    <property type="entry name" value="Putative DNA-binding domain"/>
    <property type="match status" value="1"/>
</dbReference>
<dbReference type="Pfam" id="PF13411">
    <property type="entry name" value="MerR_1"/>
    <property type="match status" value="1"/>
</dbReference>
<dbReference type="InterPro" id="IPR000551">
    <property type="entry name" value="MerR-type_HTH_dom"/>
</dbReference>
<dbReference type="GO" id="GO:0003677">
    <property type="term" value="F:DNA binding"/>
    <property type="evidence" value="ECO:0007669"/>
    <property type="project" value="InterPro"/>
</dbReference>
<dbReference type="Pfam" id="PF12728">
    <property type="entry name" value="HTH_17"/>
    <property type="match status" value="1"/>
</dbReference>
<evidence type="ECO:0000313" key="3">
    <source>
        <dbReference type="EMBL" id="AON97489.1"/>
    </source>
</evidence>
<dbReference type="EMBL" id="KX557288">
    <property type="protein sequence ID" value="AON97489.1"/>
    <property type="molecule type" value="Genomic_DNA"/>
</dbReference>
<name>A0A1C9EI55_9CAUD</name>
<evidence type="ECO:0000259" key="1">
    <source>
        <dbReference type="Pfam" id="PF12728"/>
    </source>
</evidence>
<accession>A0A1C9EI55</accession>
<evidence type="ECO:0000313" key="4">
    <source>
        <dbReference type="Proteomes" id="UP000221751"/>
    </source>
</evidence>